<proteinExistence type="predicted"/>
<dbReference type="InterPro" id="IPR032601">
    <property type="entry name" value="DUF4900"/>
</dbReference>
<sequence>MTPPRAARLDDMKNSRTTEGATLVLTVLIVLLMLASIVVVTGQLALSARRNSNDQESTLQAQYAAESGVARAQARMNAVNALMSGNLKPAAATTTPQMLLQMANLCGISTPTAAMSNLTGVTAANPLTLCSSSNVLSGFTPTTLAVAGVINLNFFTGNIDNASYAANGYTLSGDQTAAERQFWAESLLPGGVTLNGTVNDKTVSGTSGLTLTKVQRTGVDSYRLTFNVPDVTVSGASSDQSVSRKLAVSGVAREYTYEISRGSFAKYALFTDHHFADQASEDACAANASNCNRVTFTSNTLFSGPVHSNQNFLMQGTPYFAGQVTSAGCPPGKIVTNNGVESCNATATPGAYFQSTKLVAPGSMSPSSSAPVACSVTTVPCPPTNIINPQFAGGVNWNAGFQPLPQNANSQANAAIGLNADGSAKGDTGLLLNGNVDAIDFAVGSITPSGSSTATPAQFINYKMSGSATTVQLAVDANKTMYIKVGTAWKPAVQVGGVWIDASLPAAAGVTVQPFNGVIYTNGVVTSVKGPARTTASDPNTAAPAVASFSQMTLAATGTIHIKGDLKYQNPPCNGSNSVSGTTFTAAPCPNTSEKNILGLYSSGGDVAIDSPAKYGAANGVGKDVTIQAVLMASQGRITVDGYDQGTADGSLGQVKLLGGIIEKYYGPFGITDGRGFGRNFVYDPRTGDGLAPPSFPTQSSWETAFKLTSASGASTPTPLKLDGSYRQTN</sequence>
<evidence type="ECO:0000256" key="1">
    <source>
        <dbReference type="SAM" id="MobiDB-lite"/>
    </source>
</evidence>
<evidence type="ECO:0000313" key="4">
    <source>
        <dbReference type="Proteomes" id="UP000635726"/>
    </source>
</evidence>
<keyword evidence="2" id="KW-0472">Membrane</keyword>
<keyword evidence="2" id="KW-0812">Transmembrane</keyword>
<dbReference type="EMBL" id="BMOE01000004">
    <property type="protein sequence ID" value="GGJ73186.1"/>
    <property type="molecule type" value="Genomic_DNA"/>
</dbReference>
<organism evidence="3 4">
    <name type="scientific">Deinococcus aquiradiocola</name>
    <dbReference type="NCBI Taxonomy" id="393059"/>
    <lineage>
        <taxon>Bacteria</taxon>
        <taxon>Thermotogati</taxon>
        <taxon>Deinococcota</taxon>
        <taxon>Deinococci</taxon>
        <taxon>Deinococcales</taxon>
        <taxon>Deinococcaceae</taxon>
        <taxon>Deinococcus</taxon>
    </lineage>
</organism>
<reference evidence="3" key="2">
    <citation type="submission" date="2020-09" db="EMBL/GenBank/DDBJ databases">
        <authorList>
            <person name="Sun Q."/>
            <person name="Ohkuma M."/>
        </authorList>
    </citation>
    <scope>NUCLEOTIDE SEQUENCE</scope>
    <source>
        <strain evidence="3">JCM 14371</strain>
    </source>
</reference>
<comment type="caution">
    <text evidence="3">The sequence shown here is derived from an EMBL/GenBank/DDBJ whole genome shotgun (WGS) entry which is preliminary data.</text>
</comment>
<name>A0A917PEE2_9DEIO</name>
<accession>A0A917PEE2</accession>
<gene>
    <name evidence="3" type="ORF">GCM10008939_16900</name>
</gene>
<reference evidence="3" key="1">
    <citation type="journal article" date="2014" name="Int. J. Syst. Evol. Microbiol.">
        <title>Complete genome sequence of Corynebacterium casei LMG S-19264T (=DSM 44701T), isolated from a smear-ripened cheese.</title>
        <authorList>
            <consortium name="US DOE Joint Genome Institute (JGI-PGF)"/>
            <person name="Walter F."/>
            <person name="Albersmeier A."/>
            <person name="Kalinowski J."/>
            <person name="Ruckert C."/>
        </authorList>
    </citation>
    <scope>NUCLEOTIDE SEQUENCE</scope>
    <source>
        <strain evidence="3">JCM 14371</strain>
    </source>
</reference>
<protein>
    <submittedName>
        <fullName evidence="3">DUF4900 domain-containing protein</fullName>
    </submittedName>
</protein>
<dbReference type="AlphaFoldDB" id="A0A917PEE2"/>
<keyword evidence="4" id="KW-1185">Reference proteome</keyword>
<feature type="transmembrane region" description="Helical" evidence="2">
    <location>
        <begin position="21"/>
        <end position="46"/>
    </location>
</feature>
<feature type="region of interest" description="Disordered" evidence="1">
    <location>
        <begin position="711"/>
        <end position="730"/>
    </location>
</feature>
<dbReference type="Proteomes" id="UP000635726">
    <property type="component" value="Unassembled WGS sequence"/>
</dbReference>
<evidence type="ECO:0000256" key="2">
    <source>
        <dbReference type="SAM" id="Phobius"/>
    </source>
</evidence>
<dbReference type="Pfam" id="PF16241">
    <property type="entry name" value="DUF4900"/>
    <property type="match status" value="1"/>
</dbReference>
<keyword evidence="2" id="KW-1133">Transmembrane helix</keyword>
<evidence type="ECO:0000313" key="3">
    <source>
        <dbReference type="EMBL" id="GGJ73186.1"/>
    </source>
</evidence>